<reference evidence="2" key="1">
    <citation type="submission" date="2015-09" db="EMBL/GenBank/DDBJ databases">
        <authorList>
            <person name="Daims H."/>
        </authorList>
    </citation>
    <scope>NUCLEOTIDE SEQUENCE [LARGE SCALE GENOMIC DNA]</scope>
</reference>
<accession>A0A0S4KNU6</accession>
<dbReference type="AlphaFoldDB" id="A0A0S4KNU6"/>
<protein>
    <submittedName>
        <fullName evidence="1">Uncharacterized protein</fullName>
    </submittedName>
</protein>
<name>A0A0S4KNU6_9BACT</name>
<sequence length="21" mass="2333">MQGQEFLISATSVGIEKIEHD</sequence>
<proteinExistence type="predicted"/>
<dbReference type="Proteomes" id="UP000066284">
    <property type="component" value="Chromosome 1"/>
</dbReference>
<evidence type="ECO:0000313" key="2">
    <source>
        <dbReference type="Proteomes" id="UP000066284"/>
    </source>
</evidence>
<dbReference type="EMBL" id="LN885086">
    <property type="protein sequence ID" value="CUQ65021.1"/>
    <property type="molecule type" value="Genomic_DNA"/>
</dbReference>
<evidence type="ECO:0000313" key="1">
    <source>
        <dbReference type="EMBL" id="CUQ65021.1"/>
    </source>
</evidence>
<gene>
    <name evidence="1" type="ORF">NITINOP_0044</name>
</gene>
<dbReference type="KEGG" id="nio:NITINOP_0044"/>
<keyword evidence="2" id="KW-1185">Reference proteome</keyword>
<organism evidence="1 2">
    <name type="scientific">Candidatus Nitrospira inopinata</name>
    <dbReference type="NCBI Taxonomy" id="1715989"/>
    <lineage>
        <taxon>Bacteria</taxon>
        <taxon>Pseudomonadati</taxon>
        <taxon>Nitrospirota</taxon>
        <taxon>Nitrospiria</taxon>
        <taxon>Nitrospirales</taxon>
        <taxon>Nitrospiraceae</taxon>
        <taxon>Nitrospira</taxon>
    </lineage>
</organism>